<keyword evidence="2" id="KW-1185">Reference proteome</keyword>
<organism evidence="1 2">
    <name type="scientific">Symbiodinium necroappetens</name>
    <dbReference type="NCBI Taxonomy" id="1628268"/>
    <lineage>
        <taxon>Eukaryota</taxon>
        <taxon>Sar</taxon>
        <taxon>Alveolata</taxon>
        <taxon>Dinophyceae</taxon>
        <taxon>Suessiales</taxon>
        <taxon>Symbiodiniaceae</taxon>
        <taxon>Symbiodinium</taxon>
    </lineage>
</organism>
<dbReference type="EMBL" id="CAJNJA010066574">
    <property type="protein sequence ID" value="CAE7889631.1"/>
    <property type="molecule type" value="Genomic_DNA"/>
</dbReference>
<dbReference type="OrthoDB" id="410778at2759"/>
<dbReference type="AlphaFoldDB" id="A0A813B3U2"/>
<name>A0A813B3U2_9DINO</name>
<comment type="caution">
    <text evidence="1">The sequence shown here is derived from an EMBL/GenBank/DDBJ whole genome shotgun (WGS) entry which is preliminary data.</text>
</comment>
<evidence type="ECO:0000313" key="2">
    <source>
        <dbReference type="Proteomes" id="UP000601435"/>
    </source>
</evidence>
<protein>
    <submittedName>
        <fullName evidence="1">Uncharacterized protein</fullName>
    </submittedName>
</protein>
<gene>
    <name evidence="1" type="ORF">SNEC2469_LOCUS29515</name>
</gene>
<sequence>MTLRSVLHKLEADGHVDVTLGGHTFVRPPSVANGQQKDFFRITKTSELCWRPNGMQIKSAKMNNIMSMYVVLVIDNALDEGDVELDNGPSTPLQSNEILDYGVHHRWFPKVKELLAKRQGAGQGTTTVRFFEAGGWRLQFGGWGGTSGDVAGSTKKGMAPAAHGGCKVPTVLCLRGNPCGRCILLRHKQGFIATGTSWCGAALR</sequence>
<proteinExistence type="predicted"/>
<dbReference type="Proteomes" id="UP000601435">
    <property type="component" value="Unassembled WGS sequence"/>
</dbReference>
<reference evidence="1" key="1">
    <citation type="submission" date="2021-02" db="EMBL/GenBank/DDBJ databases">
        <authorList>
            <person name="Dougan E. K."/>
            <person name="Rhodes N."/>
            <person name="Thang M."/>
            <person name="Chan C."/>
        </authorList>
    </citation>
    <scope>NUCLEOTIDE SEQUENCE</scope>
</reference>
<accession>A0A813B3U2</accession>
<evidence type="ECO:0000313" key="1">
    <source>
        <dbReference type="EMBL" id="CAE7889631.1"/>
    </source>
</evidence>